<keyword evidence="2" id="KW-1185">Reference proteome</keyword>
<gene>
    <name evidence="1" type="ORF">EVAR_48774_1</name>
</gene>
<accession>A0A4C1Y5D1</accession>
<organism evidence="1 2">
    <name type="scientific">Eumeta variegata</name>
    <name type="common">Bagworm moth</name>
    <name type="synonym">Eumeta japonica</name>
    <dbReference type="NCBI Taxonomy" id="151549"/>
    <lineage>
        <taxon>Eukaryota</taxon>
        <taxon>Metazoa</taxon>
        <taxon>Ecdysozoa</taxon>
        <taxon>Arthropoda</taxon>
        <taxon>Hexapoda</taxon>
        <taxon>Insecta</taxon>
        <taxon>Pterygota</taxon>
        <taxon>Neoptera</taxon>
        <taxon>Endopterygota</taxon>
        <taxon>Lepidoptera</taxon>
        <taxon>Glossata</taxon>
        <taxon>Ditrysia</taxon>
        <taxon>Tineoidea</taxon>
        <taxon>Psychidae</taxon>
        <taxon>Oiketicinae</taxon>
        <taxon>Eumeta</taxon>
    </lineage>
</organism>
<protein>
    <submittedName>
        <fullName evidence="1">Uncharacterized protein</fullName>
    </submittedName>
</protein>
<name>A0A4C1Y5D1_EUMVA</name>
<evidence type="ECO:0000313" key="1">
    <source>
        <dbReference type="EMBL" id="GBP69747.1"/>
    </source>
</evidence>
<dbReference type="EMBL" id="BGZK01001051">
    <property type="protein sequence ID" value="GBP69747.1"/>
    <property type="molecule type" value="Genomic_DNA"/>
</dbReference>
<proteinExistence type="predicted"/>
<reference evidence="1 2" key="1">
    <citation type="journal article" date="2019" name="Commun. Biol.">
        <title>The bagworm genome reveals a unique fibroin gene that provides high tensile strength.</title>
        <authorList>
            <person name="Kono N."/>
            <person name="Nakamura H."/>
            <person name="Ohtoshi R."/>
            <person name="Tomita M."/>
            <person name="Numata K."/>
            <person name="Arakawa K."/>
        </authorList>
    </citation>
    <scope>NUCLEOTIDE SEQUENCE [LARGE SCALE GENOMIC DNA]</scope>
</reference>
<dbReference type="Proteomes" id="UP000299102">
    <property type="component" value="Unassembled WGS sequence"/>
</dbReference>
<dbReference type="OrthoDB" id="7480128at2759"/>
<dbReference type="AlphaFoldDB" id="A0A4C1Y5D1"/>
<comment type="caution">
    <text evidence="1">The sequence shown here is derived from an EMBL/GenBank/DDBJ whole genome shotgun (WGS) entry which is preliminary data.</text>
</comment>
<evidence type="ECO:0000313" key="2">
    <source>
        <dbReference type="Proteomes" id="UP000299102"/>
    </source>
</evidence>
<sequence>MKSRLRPQDSLSARLWRHVKESRYFQRKLRMLCSIVCALSHTWCPMPTATMPYSFSLYILMRALRRKESSAECHHYGGRLDDTARYIMKTALSGQRNARP</sequence>